<dbReference type="EMBL" id="CH991559">
    <property type="protein sequence ID" value="EDQ87385.1"/>
    <property type="molecule type" value="Genomic_DNA"/>
</dbReference>
<feature type="chain" id="PRO_5002742766" evidence="1">
    <location>
        <begin position="22"/>
        <end position="462"/>
    </location>
</feature>
<protein>
    <submittedName>
        <fullName evidence="2">Uncharacterized protein</fullName>
    </submittedName>
</protein>
<proteinExistence type="predicted"/>
<reference evidence="2 3" key="1">
    <citation type="journal article" date="2008" name="Nature">
        <title>The genome of the choanoflagellate Monosiga brevicollis and the origin of metazoans.</title>
        <authorList>
            <consortium name="JGI Sequencing"/>
            <person name="King N."/>
            <person name="Westbrook M.J."/>
            <person name="Young S.L."/>
            <person name="Kuo A."/>
            <person name="Abedin M."/>
            <person name="Chapman J."/>
            <person name="Fairclough S."/>
            <person name="Hellsten U."/>
            <person name="Isogai Y."/>
            <person name="Letunic I."/>
            <person name="Marr M."/>
            <person name="Pincus D."/>
            <person name="Putnam N."/>
            <person name="Rokas A."/>
            <person name="Wright K.J."/>
            <person name="Zuzow R."/>
            <person name="Dirks W."/>
            <person name="Good M."/>
            <person name="Goodstein D."/>
            <person name="Lemons D."/>
            <person name="Li W."/>
            <person name="Lyons J.B."/>
            <person name="Morris A."/>
            <person name="Nichols S."/>
            <person name="Richter D.J."/>
            <person name="Salamov A."/>
            <person name="Bork P."/>
            <person name="Lim W.A."/>
            <person name="Manning G."/>
            <person name="Miller W.T."/>
            <person name="McGinnis W."/>
            <person name="Shapiro H."/>
            <person name="Tjian R."/>
            <person name="Grigoriev I.V."/>
            <person name="Rokhsar D."/>
        </authorList>
    </citation>
    <scope>NUCLEOTIDE SEQUENCE [LARGE SCALE GENOMIC DNA]</scope>
    <source>
        <strain evidence="3">MX1 / ATCC 50154</strain>
    </source>
</reference>
<keyword evidence="3" id="KW-1185">Reference proteome</keyword>
<dbReference type="Proteomes" id="UP000001357">
    <property type="component" value="Unassembled WGS sequence"/>
</dbReference>
<dbReference type="AlphaFoldDB" id="A9V4K1"/>
<sequence>MGERLARAAVALLAVATSCSSVDHVQAGPARNKTVATEGAGQTSIAAPLKNAFGGQGFPPPFAILPSGEVTENLAELGDVAEAMKVDETEANQRNRFSGWPGPFWLVNTFMYEGWLSTMRYVKHKPTNRCAVIWTVGMLAKSVKSAKIDFERYSKYLAAIITARDAAAHRASTGLDLANVTHGRCDPTRVNYMLTMDDIMWEHLTAEGKATVLDRFDTVVTSTPFDVLMKTVPPFVLHMQNDPTLGIHRLLALIGAPYPRVMALDTDNVACRVGWELAFGLLKEYDIVTVKGPIPFGGSCHKRETPFPPIRLDKGKSVLDYEHYEEVNIGTWAIDYHNPHTRQLMLAALDAWVSLTLMVSGPNYNRVRDGCLQGDQLAYRIAMYAMQRRLDIFKDISTAHSRLQCRTGMIGYQCTHFHTSHRLPAVNMSLSVCSAKQPKNVPNHHTVPEADSHIHFSYGTLW</sequence>
<feature type="signal peptide" evidence="1">
    <location>
        <begin position="1"/>
        <end position="21"/>
    </location>
</feature>
<dbReference type="KEGG" id="mbr:MONBRDRAFT_37911"/>
<organism evidence="2 3">
    <name type="scientific">Monosiga brevicollis</name>
    <name type="common">Choanoflagellate</name>
    <dbReference type="NCBI Taxonomy" id="81824"/>
    <lineage>
        <taxon>Eukaryota</taxon>
        <taxon>Choanoflagellata</taxon>
        <taxon>Craspedida</taxon>
        <taxon>Salpingoecidae</taxon>
        <taxon>Monosiga</taxon>
    </lineage>
</organism>
<accession>A9V4K1</accession>
<evidence type="ECO:0000313" key="2">
    <source>
        <dbReference type="EMBL" id="EDQ87385.1"/>
    </source>
</evidence>
<evidence type="ECO:0000313" key="3">
    <source>
        <dbReference type="Proteomes" id="UP000001357"/>
    </source>
</evidence>
<dbReference type="GeneID" id="5892970"/>
<dbReference type="PROSITE" id="PS51257">
    <property type="entry name" value="PROKAR_LIPOPROTEIN"/>
    <property type="match status" value="1"/>
</dbReference>
<gene>
    <name evidence="2" type="ORF">MONBRDRAFT_37911</name>
</gene>
<keyword evidence="1" id="KW-0732">Signal</keyword>
<dbReference type="InParanoid" id="A9V4K1"/>
<dbReference type="RefSeq" id="XP_001747645.1">
    <property type="nucleotide sequence ID" value="XM_001747593.1"/>
</dbReference>
<evidence type="ECO:0000256" key="1">
    <source>
        <dbReference type="SAM" id="SignalP"/>
    </source>
</evidence>
<name>A9V4K1_MONBE</name>